<dbReference type="Proteomes" id="UP000199306">
    <property type="component" value="Unassembled WGS sequence"/>
</dbReference>
<dbReference type="AlphaFoldDB" id="A0A1I5WY15"/>
<keyword evidence="2" id="KW-1185">Reference proteome</keyword>
<organism evidence="1 2">
    <name type="scientific">Pseudarcicella hirudinis</name>
    <dbReference type="NCBI Taxonomy" id="1079859"/>
    <lineage>
        <taxon>Bacteria</taxon>
        <taxon>Pseudomonadati</taxon>
        <taxon>Bacteroidota</taxon>
        <taxon>Cytophagia</taxon>
        <taxon>Cytophagales</taxon>
        <taxon>Flectobacillaceae</taxon>
        <taxon>Pseudarcicella</taxon>
    </lineage>
</organism>
<evidence type="ECO:0000313" key="2">
    <source>
        <dbReference type="Proteomes" id="UP000199306"/>
    </source>
</evidence>
<sequence length="102" mass="11860">MDRAELIQLLQPFKDKCAEKDRSLIDICIKEAFPGDHSTSYIIQVKAYWIDGMYCSEAIDFLVDTLWETTDEETRKKVFSIQVLNSKDEFHCRSEAVTMTKS</sequence>
<proteinExistence type="predicted"/>
<dbReference type="RefSeq" id="WP_092018722.1">
    <property type="nucleotide sequence ID" value="NZ_FOXH01000013.1"/>
</dbReference>
<evidence type="ECO:0000313" key="1">
    <source>
        <dbReference type="EMBL" id="SFQ24584.1"/>
    </source>
</evidence>
<reference evidence="1 2" key="1">
    <citation type="submission" date="2016-10" db="EMBL/GenBank/DDBJ databases">
        <authorList>
            <person name="de Groot N.N."/>
        </authorList>
    </citation>
    <scope>NUCLEOTIDE SEQUENCE [LARGE SCALE GENOMIC DNA]</scope>
    <source>
        <strain evidence="2">E92,LMG 26720,CCM 7988</strain>
    </source>
</reference>
<name>A0A1I5WY15_9BACT</name>
<accession>A0A1I5WY15</accession>
<protein>
    <submittedName>
        <fullName evidence="1">Uncharacterized protein</fullName>
    </submittedName>
</protein>
<dbReference type="EMBL" id="FOXH01000013">
    <property type="protein sequence ID" value="SFQ24584.1"/>
    <property type="molecule type" value="Genomic_DNA"/>
</dbReference>
<dbReference type="OrthoDB" id="959826at2"/>
<dbReference type="STRING" id="1079859.SAMN04515674_1138"/>
<gene>
    <name evidence="1" type="ORF">SAMN04515674_1138</name>
</gene>